<evidence type="ECO:0000256" key="5">
    <source>
        <dbReference type="ARBA" id="ARBA00023136"/>
    </source>
</evidence>
<evidence type="ECO:0000256" key="1">
    <source>
        <dbReference type="ARBA" id="ARBA00004370"/>
    </source>
</evidence>
<dbReference type="FunFam" id="2.60.40.10:FF:000088">
    <property type="entry name" value="Butyrophilin subfamily 1 member A1"/>
    <property type="match status" value="1"/>
</dbReference>
<reference evidence="10" key="1">
    <citation type="journal article" date="2017" name="PLoS ONE">
        <title>The Agassiz's desert tortoise genome provides a resource for the conservation of a threatened species.</title>
        <authorList>
            <person name="Tollis M."/>
            <person name="DeNardo D.F."/>
            <person name="Cornelius J.A."/>
            <person name="Dolby G.A."/>
            <person name="Edwards T."/>
            <person name="Henen B.T."/>
            <person name="Karl A.E."/>
            <person name="Murphy R.W."/>
            <person name="Kusumi K."/>
        </authorList>
    </citation>
    <scope>NUCLEOTIDE SEQUENCE [LARGE SCALE GENOMIC DNA]</scope>
</reference>
<dbReference type="InterPro" id="IPR050504">
    <property type="entry name" value="IgSF_BTN/MOG"/>
</dbReference>
<keyword evidence="10" id="KW-1185">Reference proteome</keyword>
<keyword evidence="5 7" id="KW-0472">Membrane</keyword>
<accession>A0A452I6W5</accession>
<dbReference type="PROSITE" id="PS50835">
    <property type="entry name" value="IG_LIKE"/>
    <property type="match status" value="2"/>
</dbReference>
<evidence type="ECO:0000313" key="9">
    <source>
        <dbReference type="Ensembl" id="ENSGAGP00000023344.1"/>
    </source>
</evidence>
<keyword evidence="4 7" id="KW-1133">Transmembrane helix</keyword>
<keyword evidence="6" id="KW-0393">Immunoglobulin domain</keyword>
<dbReference type="Ensembl" id="ENSGAGT00000026591.1">
    <property type="protein sequence ID" value="ENSGAGP00000023344.1"/>
    <property type="gene ID" value="ENSGAGG00000017112.1"/>
</dbReference>
<evidence type="ECO:0000256" key="4">
    <source>
        <dbReference type="ARBA" id="ARBA00022989"/>
    </source>
</evidence>
<evidence type="ECO:0000256" key="7">
    <source>
        <dbReference type="SAM" id="Phobius"/>
    </source>
</evidence>
<dbReference type="Proteomes" id="UP000291020">
    <property type="component" value="Unassembled WGS sequence"/>
</dbReference>
<proteinExistence type="predicted"/>
<dbReference type="Pfam" id="PF22705">
    <property type="entry name" value="C2-set_3"/>
    <property type="match status" value="1"/>
</dbReference>
<dbReference type="InterPro" id="IPR036179">
    <property type="entry name" value="Ig-like_dom_sf"/>
</dbReference>
<sequence length="330" mass="37036">MKILQNLDLCFTHHFFSILMPAAGEVNWFISTLLFQFILFMSFQVLVPAGPLSAPLGGTVLLSCHLSPALSAQAMQVKWSRPQLGQDVHVYLPDGTEVQGERYRGRTELLRDRIQSGSLALRIWNLTLRDEGRYLCDFQSDTYFSDATLELHLTSSGSDPLLDVSLYKDQGVSVTCLSAGWYPEPNVLWRNSHQKILTPESEQKLQSDDGIFNVSSTVVITESSDPALTCTLSPGSPGPEKVSAIVISGELLMKQRITELEPDLQWWRMAFIDSENFMTGTIPYCVSVQFSSWRVPLFVILVILMICVCFLILAALCLWRIHKEKGKDPD</sequence>
<dbReference type="InterPro" id="IPR053896">
    <property type="entry name" value="BTN3A2-like_Ig-C"/>
</dbReference>
<keyword evidence="2 7" id="KW-0812">Transmembrane</keyword>
<dbReference type="GO" id="GO:0050852">
    <property type="term" value="P:T cell receptor signaling pathway"/>
    <property type="evidence" value="ECO:0007669"/>
    <property type="project" value="TreeGrafter"/>
</dbReference>
<dbReference type="SMART" id="SM00406">
    <property type="entry name" value="IGv"/>
    <property type="match status" value="1"/>
</dbReference>
<organism evidence="9 10">
    <name type="scientific">Gopherus agassizii</name>
    <name type="common">Agassiz's desert tortoise</name>
    <dbReference type="NCBI Taxonomy" id="38772"/>
    <lineage>
        <taxon>Eukaryota</taxon>
        <taxon>Metazoa</taxon>
        <taxon>Chordata</taxon>
        <taxon>Craniata</taxon>
        <taxon>Vertebrata</taxon>
        <taxon>Euteleostomi</taxon>
        <taxon>Archelosauria</taxon>
        <taxon>Testudinata</taxon>
        <taxon>Testudines</taxon>
        <taxon>Cryptodira</taxon>
        <taxon>Durocryptodira</taxon>
        <taxon>Testudinoidea</taxon>
        <taxon>Testudinidae</taxon>
        <taxon>Gopherus</taxon>
    </lineage>
</organism>
<evidence type="ECO:0000259" key="8">
    <source>
        <dbReference type="PROSITE" id="PS50835"/>
    </source>
</evidence>
<dbReference type="GO" id="GO:0001817">
    <property type="term" value="P:regulation of cytokine production"/>
    <property type="evidence" value="ECO:0007669"/>
    <property type="project" value="TreeGrafter"/>
</dbReference>
<feature type="domain" description="Ig-like" evidence="8">
    <location>
        <begin position="160"/>
        <end position="243"/>
    </location>
</feature>
<comment type="subcellular location">
    <subcellularLocation>
        <location evidence="1">Membrane</location>
    </subcellularLocation>
</comment>
<dbReference type="AlphaFoldDB" id="A0A452I6W5"/>
<dbReference type="InterPro" id="IPR013783">
    <property type="entry name" value="Ig-like_fold"/>
</dbReference>
<dbReference type="InterPro" id="IPR007110">
    <property type="entry name" value="Ig-like_dom"/>
</dbReference>
<dbReference type="SMART" id="SM00409">
    <property type="entry name" value="IG"/>
    <property type="match status" value="1"/>
</dbReference>
<dbReference type="SUPFAM" id="SSF48726">
    <property type="entry name" value="Immunoglobulin"/>
    <property type="match status" value="2"/>
</dbReference>
<dbReference type="Gene3D" id="2.60.40.10">
    <property type="entry name" value="Immunoglobulins"/>
    <property type="match status" value="2"/>
</dbReference>
<evidence type="ECO:0000313" key="10">
    <source>
        <dbReference type="Proteomes" id="UP000291020"/>
    </source>
</evidence>
<protein>
    <recommendedName>
        <fullName evidence="8">Ig-like domain-containing protein</fullName>
    </recommendedName>
</protein>
<dbReference type="InterPro" id="IPR013106">
    <property type="entry name" value="Ig_V-set"/>
</dbReference>
<reference evidence="9" key="2">
    <citation type="submission" date="2025-08" db="UniProtKB">
        <authorList>
            <consortium name="Ensembl"/>
        </authorList>
    </citation>
    <scope>IDENTIFICATION</scope>
</reference>
<dbReference type="GO" id="GO:0009897">
    <property type="term" value="C:external side of plasma membrane"/>
    <property type="evidence" value="ECO:0007669"/>
    <property type="project" value="TreeGrafter"/>
</dbReference>
<dbReference type="Pfam" id="PF07686">
    <property type="entry name" value="V-set"/>
    <property type="match status" value="1"/>
</dbReference>
<keyword evidence="3" id="KW-0732">Signal</keyword>
<dbReference type="FunFam" id="2.60.40.10:FF:000208">
    <property type="entry name" value="Butyrophilin subfamily 1 member A1"/>
    <property type="match status" value="1"/>
</dbReference>
<dbReference type="GO" id="GO:0005102">
    <property type="term" value="F:signaling receptor binding"/>
    <property type="evidence" value="ECO:0007669"/>
    <property type="project" value="TreeGrafter"/>
</dbReference>
<name>A0A452I6W5_9SAUR</name>
<dbReference type="InterPro" id="IPR003599">
    <property type="entry name" value="Ig_sub"/>
</dbReference>
<feature type="transmembrane region" description="Helical" evidence="7">
    <location>
        <begin position="295"/>
        <end position="319"/>
    </location>
</feature>
<feature type="domain" description="Ig-like" evidence="8">
    <location>
        <begin position="57"/>
        <end position="150"/>
    </location>
</feature>
<dbReference type="PANTHER" id="PTHR24100:SF149">
    <property type="entry name" value="BG-LIKE ANTIGEN 1-RELATED"/>
    <property type="match status" value="1"/>
</dbReference>
<dbReference type="PANTHER" id="PTHR24100">
    <property type="entry name" value="BUTYROPHILIN"/>
    <property type="match status" value="1"/>
</dbReference>
<evidence type="ECO:0000256" key="2">
    <source>
        <dbReference type="ARBA" id="ARBA00022692"/>
    </source>
</evidence>
<evidence type="ECO:0000256" key="6">
    <source>
        <dbReference type="ARBA" id="ARBA00023319"/>
    </source>
</evidence>
<reference evidence="9" key="3">
    <citation type="submission" date="2025-09" db="UniProtKB">
        <authorList>
            <consortium name="Ensembl"/>
        </authorList>
    </citation>
    <scope>IDENTIFICATION</scope>
</reference>
<evidence type="ECO:0000256" key="3">
    <source>
        <dbReference type="ARBA" id="ARBA00022729"/>
    </source>
</evidence>